<evidence type="ECO:0000256" key="3">
    <source>
        <dbReference type="ARBA" id="ARBA00022692"/>
    </source>
</evidence>
<keyword evidence="3 6" id="KW-0812">Transmembrane</keyword>
<feature type="transmembrane region" description="Helical" evidence="6">
    <location>
        <begin position="156"/>
        <end position="173"/>
    </location>
</feature>
<dbReference type="PANTHER" id="PTHR30250:SF26">
    <property type="entry name" value="PSMA PROTEIN"/>
    <property type="match status" value="1"/>
</dbReference>
<feature type="transmembrane region" description="Helical" evidence="6">
    <location>
        <begin position="397"/>
        <end position="415"/>
    </location>
</feature>
<feature type="transmembrane region" description="Helical" evidence="6">
    <location>
        <begin position="297"/>
        <end position="318"/>
    </location>
</feature>
<evidence type="ECO:0000313" key="7">
    <source>
        <dbReference type="EMBL" id="MCW6537272.1"/>
    </source>
</evidence>
<feature type="transmembrane region" description="Helical" evidence="6">
    <location>
        <begin position="83"/>
        <end position="103"/>
    </location>
</feature>
<evidence type="ECO:0000256" key="1">
    <source>
        <dbReference type="ARBA" id="ARBA00004651"/>
    </source>
</evidence>
<sequence length="498" mass="53645">MRVNRNIVANYASRLWSGLSTFAFVPLYLRLLGPEAFGLVTFSMTLLGVAFILDMGMSNAFAREMAREPSRVRLATLLRSLEIVYLGSVLLVALLTIPGSRLIANYWLNASTLDPSQIRRCVALMLMSSMLQVMMALYMGGLFGSNRHVAAASFQIGFGFVRSGLVLIPLYFLRNVEFIFVWQLGASLLCLLLLRSAAWRDLRNSDAPAHFSLNALRTVGRFAGGMFGIALISTINTQSDKIVVSKIFSLTDFGAYSIASLIGQVPSMLALPLAITILPRLTAYAARDEHSALLTAYLRYSMMIAIVAFGAAGGIIAGAPQLLSLITAAQPNASLVDATRLLAIGGAFLATQYMPYHLAIACGHTRTNLILGSVSAAVLPFAIWFGAERMGLLGAAWPWLVLNATGSVLLAWRIIPRFLGSHLTEWAFKANILPFAINAAIIIPGSLLIESTVSDLVPRLGLIALLCSAAMAVNILFLHLFFRALPAGSSAISQSVIT</sequence>
<feature type="transmembrane region" description="Helical" evidence="6">
    <location>
        <begin position="179"/>
        <end position="198"/>
    </location>
</feature>
<comment type="subcellular location">
    <subcellularLocation>
        <location evidence="1">Cell membrane</location>
        <topology evidence="1">Multi-pass membrane protein</topology>
    </subcellularLocation>
</comment>
<dbReference type="Pfam" id="PF01943">
    <property type="entry name" value="Polysacc_synt"/>
    <property type="match status" value="1"/>
</dbReference>
<accession>A0AA42CSG9</accession>
<feature type="transmembrane region" description="Helical" evidence="6">
    <location>
        <begin position="461"/>
        <end position="482"/>
    </location>
</feature>
<dbReference type="GO" id="GO:0005886">
    <property type="term" value="C:plasma membrane"/>
    <property type="evidence" value="ECO:0007669"/>
    <property type="project" value="UniProtKB-SubCell"/>
</dbReference>
<evidence type="ECO:0000256" key="5">
    <source>
        <dbReference type="ARBA" id="ARBA00023136"/>
    </source>
</evidence>
<protein>
    <submittedName>
        <fullName evidence="7">Oligosaccharide flippase family protein</fullName>
    </submittedName>
</protein>
<dbReference type="RefSeq" id="WP_265271214.1">
    <property type="nucleotide sequence ID" value="NZ_JANFAV010000020.1"/>
</dbReference>
<keyword evidence="8" id="KW-1185">Reference proteome</keyword>
<evidence type="ECO:0000313" key="8">
    <source>
        <dbReference type="Proteomes" id="UP001165565"/>
    </source>
</evidence>
<feature type="transmembrane region" description="Helical" evidence="6">
    <location>
        <begin position="12"/>
        <end position="31"/>
    </location>
</feature>
<feature type="transmembrane region" description="Helical" evidence="6">
    <location>
        <begin position="123"/>
        <end position="144"/>
    </location>
</feature>
<keyword evidence="2" id="KW-1003">Cell membrane</keyword>
<keyword evidence="5 6" id="KW-0472">Membrane</keyword>
<evidence type="ECO:0000256" key="4">
    <source>
        <dbReference type="ARBA" id="ARBA00022989"/>
    </source>
</evidence>
<dbReference type="InterPro" id="IPR002797">
    <property type="entry name" value="Polysacc_synth"/>
</dbReference>
<feature type="transmembrane region" description="Helical" evidence="6">
    <location>
        <begin position="219"/>
        <end position="235"/>
    </location>
</feature>
<organism evidence="7 8">
    <name type="scientific">Sphingomonas lycopersici</name>
    <dbReference type="NCBI Taxonomy" id="2951807"/>
    <lineage>
        <taxon>Bacteria</taxon>
        <taxon>Pseudomonadati</taxon>
        <taxon>Pseudomonadota</taxon>
        <taxon>Alphaproteobacteria</taxon>
        <taxon>Sphingomonadales</taxon>
        <taxon>Sphingomonadaceae</taxon>
        <taxon>Sphingomonas</taxon>
    </lineage>
</organism>
<dbReference type="EMBL" id="JANFAV010000020">
    <property type="protein sequence ID" value="MCW6537272.1"/>
    <property type="molecule type" value="Genomic_DNA"/>
</dbReference>
<reference evidence="7" key="1">
    <citation type="submission" date="2022-06" db="EMBL/GenBank/DDBJ databases">
        <title>Sphingomonas sp. nov. isolated from rhizosphere soil of tomato.</title>
        <authorList>
            <person name="Dong H."/>
            <person name="Gao R."/>
        </authorList>
    </citation>
    <scope>NUCLEOTIDE SEQUENCE</scope>
    <source>
        <strain evidence="7">MMSM24</strain>
    </source>
</reference>
<gene>
    <name evidence="7" type="ORF">NEE01_21045</name>
</gene>
<evidence type="ECO:0000256" key="2">
    <source>
        <dbReference type="ARBA" id="ARBA00022475"/>
    </source>
</evidence>
<feature type="transmembrane region" description="Helical" evidence="6">
    <location>
        <begin position="37"/>
        <end position="62"/>
    </location>
</feature>
<feature type="transmembrane region" description="Helical" evidence="6">
    <location>
        <begin position="338"/>
        <end position="356"/>
    </location>
</feature>
<feature type="transmembrane region" description="Helical" evidence="6">
    <location>
        <begin position="255"/>
        <end position="277"/>
    </location>
</feature>
<feature type="transmembrane region" description="Helical" evidence="6">
    <location>
        <begin position="368"/>
        <end position="385"/>
    </location>
</feature>
<dbReference type="InterPro" id="IPR050833">
    <property type="entry name" value="Poly_Biosynth_Transport"/>
</dbReference>
<proteinExistence type="predicted"/>
<dbReference type="PANTHER" id="PTHR30250">
    <property type="entry name" value="PST FAMILY PREDICTED COLANIC ACID TRANSPORTER"/>
    <property type="match status" value="1"/>
</dbReference>
<comment type="caution">
    <text evidence="7">The sequence shown here is derived from an EMBL/GenBank/DDBJ whole genome shotgun (WGS) entry which is preliminary data.</text>
</comment>
<feature type="transmembrane region" description="Helical" evidence="6">
    <location>
        <begin position="427"/>
        <end position="449"/>
    </location>
</feature>
<dbReference type="AlphaFoldDB" id="A0AA42CSG9"/>
<keyword evidence="4 6" id="KW-1133">Transmembrane helix</keyword>
<name>A0AA42CSG9_9SPHN</name>
<dbReference type="Proteomes" id="UP001165565">
    <property type="component" value="Unassembled WGS sequence"/>
</dbReference>
<evidence type="ECO:0000256" key="6">
    <source>
        <dbReference type="SAM" id="Phobius"/>
    </source>
</evidence>